<dbReference type="GO" id="GO:0044780">
    <property type="term" value="P:bacterial-type flagellum assembly"/>
    <property type="evidence" value="ECO:0007669"/>
    <property type="project" value="InterPro"/>
</dbReference>
<keyword evidence="7" id="KW-0966">Cell projection</keyword>
<proteinExistence type="inferred from homology"/>
<dbReference type="CDD" id="cd16098">
    <property type="entry name" value="FliS"/>
    <property type="match status" value="1"/>
</dbReference>
<dbReference type="NCBIfam" id="TIGR00208">
    <property type="entry name" value="fliS"/>
    <property type="match status" value="1"/>
</dbReference>
<keyword evidence="4 6" id="KW-1005">Bacterial flagellum biogenesis</keyword>
<protein>
    <recommendedName>
        <fullName evidence="6">Flagellar secretion chaperone FliS</fullName>
    </recommendedName>
</protein>
<evidence type="ECO:0000256" key="1">
    <source>
        <dbReference type="ARBA" id="ARBA00004514"/>
    </source>
</evidence>
<dbReference type="Proteomes" id="UP000297475">
    <property type="component" value="Unassembled WGS sequence"/>
</dbReference>
<evidence type="ECO:0000256" key="5">
    <source>
        <dbReference type="ARBA" id="ARBA00023186"/>
    </source>
</evidence>
<comment type="caution">
    <text evidence="7">The sequence shown here is derived from an EMBL/GenBank/DDBJ whole genome shotgun (WGS) entry which is preliminary data.</text>
</comment>
<accession>A0A4Z0WKD8</accession>
<evidence type="ECO:0000256" key="6">
    <source>
        <dbReference type="PIRNR" id="PIRNR039090"/>
    </source>
</evidence>
<comment type="subcellular location">
    <subcellularLocation>
        <location evidence="1 6">Cytoplasm</location>
        <location evidence="1 6">Cytosol</location>
    </subcellularLocation>
</comment>
<gene>
    <name evidence="7" type="primary">fliS</name>
    <name evidence="7" type="ORF">E4656_06200</name>
</gene>
<dbReference type="EMBL" id="SRMF01000001">
    <property type="protein sequence ID" value="TGG96103.1"/>
    <property type="molecule type" value="Genomic_DNA"/>
</dbReference>
<dbReference type="InterPro" id="IPR003713">
    <property type="entry name" value="FliS"/>
</dbReference>
<name>A0A4Z0WKD8_9GAMM</name>
<evidence type="ECO:0000313" key="7">
    <source>
        <dbReference type="EMBL" id="TGG96103.1"/>
    </source>
</evidence>
<dbReference type="Pfam" id="PF02561">
    <property type="entry name" value="FliS"/>
    <property type="match status" value="1"/>
</dbReference>
<dbReference type="Gene3D" id="1.20.120.340">
    <property type="entry name" value="Flagellar protein FliS"/>
    <property type="match status" value="1"/>
</dbReference>
<dbReference type="GO" id="GO:0005829">
    <property type="term" value="C:cytosol"/>
    <property type="evidence" value="ECO:0007669"/>
    <property type="project" value="UniProtKB-SubCell"/>
</dbReference>
<dbReference type="PIRSF" id="PIRSF039090">
    <property type="entry name" value="Flis"/>
    <property type="match status" value="1"/>
</dbReference>
<keyword evidence="7" id="KW-0282">Flagellum</keyword>
<comment type="similarity">
    <text evidence="2 6">Belongs to the FliS family.</text>
</comment>
<dbReference type="PANTHER" id="PTHR34773:SF1">
    <property type="entry name" value="FLAGELLAR SECRETION CHAPERONE FLIS"/>
    <property type="match status" value="1"/>
</dbReference>
<dbReference type="PANTHER" id="PTHR34773">
    <property type="entry name" value="FLAGELLAR SECRETION CHAPERONE FLIS"/>
    <property type="match status" value="1"/>
</dbReference>
<dbReference type="AlphaFoldDB" id="A0A4Z0WKD8"/>
<dbReference type="SUPFAM" id="SSF101116">
    <property type="entry name" value="Flagellar export chaperone FliS"/>
    <property type="match status" value="1"/>
</dbReference>
<reference evidence="7 8" key="1">
    <citation type="submission" date="2019-04" db="EMBL/GenBank/DDBJ databases">
        <title>Natronospirillum operosus gen. nov., sp. nov., a haloalkaliphilic satellite isolated from decaying biomass of laboratory culture of cyanobacterium Geitlerinema sp. and proposal of Natronospirillaceae fam. nov. and Saccharospirillaceae fam. nov.</title>
        <authorList>
            <person name="Kevbrin V."/>
            <person name="Boltyanskaya Y."/>
            <person name="Koziaeva V."/>
            <person name="Grouzdev D.S."/>
            <person name="Park M."/>
            <person name="Cho J."/>
        </authorList>
    </citation>
    <scope>NUCLEOTIDE SEQUENCE [LARGE SCALE GENOMIC DNA]</scope>
    <source>
        <strain evidence="7 8">G-116</strain>
    </source>
</reference>
<evidence type="ECO:0000313" key="8">
    <source>
        <dbReference type="Proteomes" id="UP000297475"/>
    </source>
</evidence>
<organism evidence="7 8">
    <name type="scientific">Natronospirillum operosum</name>
    <dbReference type="NCBI Taxonomy" id="2759953"/>
    <lineage>
        <taxon>Bacteria</taxon>
        <taxon>Pseudomonadati</taxon>
        <taxon>Pseudomonadota</taxon>
        <taxon>Gammaproteobacteria</taxon>
        <taxon>Oceanospirillales</taxon>
        <taxon>Natronospirillaceae</taxon>
        <taxon>Natronospirillum</taxon>
    </lineage>
</organism>
<sequence>MYARAAKQYQTVGNQTGVMDADPHRLIQLLIDGALDRMAAARGHIERNEIEQRNKMLNSAIKIISGLQESLNMDAGEVAANLERLYDYMTRRLFEANVKNDAEIVDEVIRLLTEIKDAWDGIRDEALQEMARSGQ</sequence>
<keyword evidence="8" id="KW-1185">Reference proteome</keyword>
<dbReference type="GO" id="GO:0071973">
    <property type="term" value="P:bacterial-type flagellum-dependent cell motility"/>
    <property type="evidence" value="ECO:0007669"/>
    <property type="project" value="TreeGrafter"/>
</dbReference>
<dbReference type="OrthoDB" id="9792010at2"/>
<evidence type="ECO:0000256" key="3">
    <source>
        <dbReference type="ARBA" id="ARBA00022490"/>
    </source>
</evidence>
<keyword evidence="7" id="KW-0969">Cilium</keyword>
<keyword evidence="3 6" id="KW-0963">Cytoplasm</keyword>
<evidence type="ECO:0000256" key="4">
    <source>
        <dbReference type="ARBA" id="ARBA00022795"/>
    </source>
</evidence>
<keyword evidence="5" id="KW-0143">Chaperone</keyword>
<evidence type="ECO:0000256" key="2">
    <source>
        <dbReference type="ARBA" id="ARBA00008787"/>
    </source>
</evidence>
<dbReference type="InterPro" id="IPR036584">
    <property type="entry name" value="FliS_sf"/>
</dbReference>